<dbReference type="InParanoid" id="A0A1X2H3A5"/>
<reference evidence="1 2" key="1">
    <citation type="submission" date="2016-07" db="EMBL/GenBank/DDBJ databases">
        <title>Pervasive Adenine N6-methylation of Active Genes in Fungi.</title>
        <authorList>
            <consortium name="DOE Joint Genome Institute"/>
            <person name="Mondo S.J."/>
            <person name="Dannebaum R.O."/>
            <person name="Kuo R.C."/>
            <person name="Labutti K."/>
            <person name="Haridas S."/>
            <person name="Kuo A."/>
            <person name="Salamov A."/>
            <person name="Ahrendt S.R."/>
            <person name="Lipzen A."/>
            <person name="Sullivan W."/>
            <person name="Andreopoulos W.B."/>
            <person name="Clum A."/>
            <person name="Lindquist E."/>
            <person name="Daum C."/>
            <person name="Ramamoorthy G.K."/>
            <person name="Gryganskyi A."/>
            <person name="Culley D."/>
            <person name="Magnuson J.K."/>
            <person name="James T.Y."/>
            <person name="O'Malley M.A."/>
            <person name="Stajich J.E."/>
            <person name="Spatafora J.W."/>
            <person name="Visel A."/>
            <person name="Grigoriev I.V."/>
        </authorList>
    </citation>
    <scope>NUCLEOTIDE SEQUENCE [LARGE SCALE GENOMIC DNA]</scope>
    <source>
        <strain evidence="1 2">NRRL 2496</strain>
    </source>
</reference>
<keyword evidence="2" id="KW-1185">Reference proteome</keyword>
<protein>
    <submittedName>
        <fullName evidence="1">Uncharacterized protein</fullName>
    </submittedName>
</protein>
<gene>
    <name evidence="1" type="ORF">BCR43DRAFT_498088</name>
</gene>
<accession>A0A1X2H3A5</accession>
<comment type="caution">
    <text evidence="1">The sequence shown here is derived from an EMBL/GenBank/DDBJ whole genome shotgun (WGS) entry which is preliminary data.</text>
</comment>
<name>A0A1X2H3A5_SYNRA</name>
<evidence type="ECO:0000313" key="2">
    <source>
        <dbReference type="Proteomes" id="UP000242180"/>
    </source>
</evidence>
<dbReference type="AlphaFoldDB" id="A0A1X2H3A5"/>
<organism evidence="1 2">
    <name type="scientific">Syncephalastrum racemosum</name>
    <name type="common">Filamentous fungus</name>
    <dbReference type="NCBI Taxonomy" id="13706"/>
    <lineage>
        <taxon>Eukaryota</taxon>
        <taxon>Fungi</taxon>
        <taxon>Fungi incertae sedis</taxon>
        <taxon>Mucoromycota</taxon>
        <taxon>Mucoromycotina</taxon>
        <taxon>Mucoromycetes</taxon>
        <taxon>Mucorales</taxon>
        <taxon>Syncephalastraceae</taxon>
        <taxon>Syncephalastrum</taxon>
    </lineage>
</organism>
<dbReference type="EMBL" id="MCGN01000010">
    <property type="protein sequence ID" value="ORY92275.1"/>
    <property type="molecule type" value="Genomic_DNA"/>
</dbReference>
<proteinExistence type="predicted"/>
<sequence>MIILRGRERVKKDKNLLVHSFVCSHHRAVYCIWLLAGSFHLFSVLTKPLLEEKPKRLEVGTSRLRMLTHAHCTYLLPNFIASVHQQSHFFSCQWQVPLLLS</sequence>
<dbReference type="Proteomes" id="UP000242180">
    <property type="component" value="Unassembled WGS sequence"/>
</dbReference>
<evidence type="ECO:0000313" key="1">
    <source>
        <dbReference type="EMBL" id="ORY92275.1"/>
    </source>
</evidence>